<dbReference type="CDD" id="cd17535">
    <property type="entry name" value="REC_NarL-like"/>
    <property type="match status" value="1"/>
</dbReference>
<dbReference type="PRINTS" id="PR00038">
    <property type="entry name" value="HTHLUXR"/>
</dbReference>
<dbReference type="InterPro" id="IPR011712">
    <property type="entry name" value="Sig_transdc_His_kin_sub3_dim/P"/>
</dbReference>
<evidence type="ECO:0000313" key="18">
    <source>
        <dbReference type="EMBL" id="WEK54400.1"/>
    </source>
</evidence>
<feature type="transmembrane region" description="Helical" evidence="14">
    <location>
        <begin position="151"/>
        <end position="171"/>
    </location>
</feature>
<dbReference type="Pfam" id="PF02518">
    <property type="entry name" value="HATPase_c"/>
    <property type="match status" value="1"/>
</dbReference>
<dbReference type="InterPro" id="IPR025278">
    <property type="entry name" value="DUF4077"/>
</dbReference>
<dbReference type="PANTHER" id="PTHR24421:SF10">
    <property type="entry name" value="NITRATE_NITRITE SENSOR PROTEIN NARQ"/>
    <property type="match status" value="1"/>
</dbReference>
<dbReference type="CDD" id="cd06170">
    <property type="entry name" value="LuxR_C_like"/>
    <property type="match status" value="1"/>
</dbReference>
<keyword evidence="4" id="KW-0808">Transferase</keyword>
<dbReference type="InterPro" id="IPR001789">
    <property type="entry name" value="Sig_transdc_resp-reg_receiver"/>
</dbReference>
<dbReference type="Pfam" id="PF07730">
    <property type="entry name" value="HisKA_3"/>
    <property type="match status" value="1"/>
</dbReference>
<evidence type="ECO:0000256" key="1">
    <source>
        <dbReference type="ARBA" id="ARBA00000085"/>
    </source>
</evidence>
<gene>
    <name evidence="18" type="ORF">P0Y55_17990</name>
</gene>
<proteinExistence type="predicted"/>
<dbReference type="Proteomes" id="UP001178662">
    <property type="component" value="Chromosome"/>
</dbReference>
<keyword evidence="3 12" id="KW-0597">Phosphoprotein</keyword>
<dbReference type="InterPro" id="IPR000792">
    <property type="entry name" value="Tscrpt_reg_LuxR_C"/>
</dbReference>
<evidence type="ECO:0000256" key="9">
    <source>
        <dbReference type="ARBA" id="ARBA00023015"/>
    </source>
</evidence>
<dbReference type="SUPFAM" id="SSF55874">
    <property type="entry name" value="ATPase domain of HSP90 chaperone/DNA topoisomerase II/histidine kinase"/>
    <property type="match status" value="1"/>
</dbReference>
<dbReference type="Pfam" id="PF00072">
    <property type="entry name" value="Response_reg"/>
    <property type="match status" value="1"/>
</dbReference>
<evidence type="ECO:0000256" key="13">
    <source>
        <dbReference type="SAM" id="MobiDB-lite"/>
    </source>
</evidence>
<evidence type="ECO:0000259" key="15">
    <source>
        <dbReference type="PROSITE" id="PS50043"/>
    </source>
</evidence>
<keyword evidence="8" id="KW-0902">Two-component regulatory system</keyword>
<evidence type="ECO:0000256" key="3">
    <source>
        <dbReference type="ARBA" id="ARBA00022553"/>
    </source>
</evidence>
<comment type="catalytic activity">
    <reaction evidence="1">
        <text>ATP + protein L-histidine = ADP + protein N-phospho-L-histidine.</text>
        <dbReference type="EC" id="2.7.13.3"/>
    </reaction>
</comment>
<evidence type="ECO:0000313" key="19">
    <source>
        <dbReference type="Proteomes" id="UP001178662"/>
    </source>
</evidence>
<dbReference type="InterPro" id="IPR005467">
    <property type="entry name" value="His_kinase_dom"/>
</dbReference>
<dbReference type="SMART" id="SM00421">
    <property type="entry name" value="HTH_LUXR"/>
    <property type="match status" value="1"/>
</dbReference>
<feature type="transmembrane region" description="Helical" evidence="14">
    <location>
        <begin position="108"/>
        <end position="139"/>
    </location>
</feature>
<dbReference type="GO" id="GO:0046983">
    <property type="term" value="F:protein dimerization activity"/>
    <property type="evidence" value="ECO:0007669"/>
    <property type="project" value="InterPro"/>
</dbReference>
<keyword evidence="14" id="KW-1133">Transmembrane helix</keyword>
<evidence type="ECO:0000256" key="12">
    <source>
        <dbReference type="PROSITE-ProRule" id="PRU00169"/>
    </source>
</evidence>
<protein>
    <recommendedName>
        <fullName evidence="2">histidine kinase</fullName>
        <ecNumber evidence="2">2.7.13.3</ecNumber>
    </recommendedName>
</protein>
<keyword evidence="10" id="KW-0238">DNA-binding</keyword>
<keyword evidence="9" id="KW-0805">Transcription regulation</keyword>
<dbReference type="GO" id="GO:0003677">
    <property type="term" value="F:DNA binding"/>
    <property type="evidence" value="ECO:0007669"/>
    <property type="project" value="UniProtKB-KW"/>
</dbReference>
<dbReference type="Gene3D" id="3.40.50.2300">
    <property type="match status" value="1"/>
</dbReference>
<evidence type="ECO:0000256" key="14">
    <source>
        <dbReference type="SAM" id="Phobius"/>
    </source>
</evidence>
<evidence type="ECO:0000256" key="10">
    <source>
        <dbReference type="ARBA" id="ARBA00023125"/>
    </source>
</evidence>
<dbReference type="InterPro" id="IPR058245">
    <property type="entry name" value="NreC/VraR/RcsB-like_REC"/>
</dbReference>
<evidence type="ECO:0000256" key="6">
    <source>
        <dbReference type="ARBA" id="ARBA00022777"/>
    </source>
</evidence>
<dbReference type="Pfam" id="PF00196">
    <property type="entry name" value="GerE"/>
    <property type="match status" value="1"/>
</dbReference>
<dbReference type="PROSITE" id="PS50110">
    <property type="entry name" value="RESPONSE_REGULATORY"/>
    <property type="match status" value="1"/>
</dbReference>
<sequence>MVRWIKVTCFSNLELESQKNRLIAFLLFGPLFVMAEVNISSRYSFFDPVNYKFLLFTFLFFGLTLSLLFVSSMQRAFKYITISMMLLLSMYELFLFNETLAAYQIMYINLALALIYLNGYLIMFTGIATAVCTAFGYIFWKDSLFPLYDSFIINVSIIIVLQVTIVLWGAAKIGIRFHHYVDHNQQMRILLKENEDQLLEILDKNRALAQYAKQVEQLTILEERNRISRELHDTIGHTFTSIIAGLEVLRLQADPSEEAREKRMETLLRTARKGLEDIRDHVHQSDKLSDSQLLHEHIERLAAEMSQNTGADILFHMEGEAVVLQQQHQIALLRCAQEAMTNAIRHGQAKRVDIRLVFNSDKVQLEIVDDGSGIDMEKLQYGFGLNTMKERIEALRGTLQLFAEPFKGVRVDCRLPLINHLQKNNIKLLLVDDQDLIAESFRILLSMEHDFEVMGIATNGKSAIEFCESNVPDVILMDIHMPLMNGVDATRSIKQRWPNVKVIILTTFQDVHHAAEAISLGAEGFLLKSIQPRYLAEGIRIVSNGGTLISMETAKLLVEDRNEQSRPDRSVLDQGNDKDTDENRTSLARENRMFSLNDKEIEIVRYLSEGLKYKDIAQKLHFSESTIKNYVSIIYSKLNVDNRMQAVKKVQEEMLLSRES</sequence>
<name>A0AA95JFZ6_9BACL</name>
<dbReference type="AlphaFoldDB" id="A0AA95JFZ6"/>
<evidence type="ECO:0000256" key="2">
    <source>
        <dbReference type="ARBA" id="ARBA00012438"/>
    </source>
</evidence>
<dbReference type="GO" id="GO:0006355">
    <property type="term" value="P:regulation of DNA-templated transcription"/>
    <property type="evidence" value="ECO:0007669"/>
    <property type="project" value="InterPro"/>
</dbReference>
<keyword evidence="14" id="KW-0812">Transmembrane</keyword>
<dbReference type="PROSITE" id="PS50043">
    <property type="entry name" value="HTH_LUXR_2"/>
    <property type="match status" value="1"/>
</dbReference>
<evidence type="ECO:0000256" key="7">
    <source>
        <dbReference type="ARBA" id="ARBA00022840"/>
    </source>
</evidence>
<feature type="domain" description="Response regulatory" evidence="17">
    <location>
        <begin position="427"/>
        <end position="543"/>
    </location>
</feature>
<dbReference type="SMART" id="SM00448">
    <property type="entry name" value="REC"/>
    <property type="match status" value="1"/>
</dbReference>
<keyword evidence="19" id="KW-1185">Reference proteome</keyword>
<dbReference type="SMART" id="SM00387">
    <property type="entry name" value="HATPase_c"/>
    <property type="match status" value="1"/>
</dbReference>
<keyword evidence="7" id="KW-0067">ATP-binding</keyword>
<feature type="transmembrane region" description="Helical" evidence="14">
    <location>
        <begin position="51"/>
        <end position="70"/>
    </location>
</feature>
<evidence type="ECO:0000256" key="11">
    <source>
        <dbReference type="ARBA" id="ARBA00023163"/>
    </source>
</evidence>
<dbReference type="InterPro" id="IPR050482">
    <property type="entry name" value="Sensor_HK_TwoCompSys"/>
</dbReference>
<dbReference type="GO" id="GO:0000155">
    <property type="term" value="F:phosphorelay sensor kinase activity"/>
    <property type="evidence" value="ECO:0007669"/>
    <property type="project" value="InterPro"/>
</dbReference>
<dbReference type="Gene3D" id="3.30.565.10">
    <property type="entry name" value="Histidine kinase-like ATPase, C-terminal domain"/>
    <property type="match status" value="1"/>
</dbReference>
<feature type="modified residue" description="4-aspartylphosphate" evidence="12">
    <location>
        <position position="478"/>
    </location>
</feature>
<feature type="domain" description="Histidine kinase" evidence="16">
    <location>
        <begin position="234"/>
        <end position="419"/>
    </location>
</feature>
<dbReference type="PANTHER" id="PTHR24421">
    <property type="entry name" value="NITRATE/NITRITE SENSOR PROTEIN NARX-RELATED"/>
    <property type="match status" value="1"/>
</dbReference>
<dbReference type="InterPro" id="IPR003594">
    <property type="entry name" value="HATPase_dom"/>
</dbReference>
<organism evidence="18 19">
    <name type="scientific">Candidatus Cohnella colombiensis</name>
    <dbReference type="NCBI Taxonomy" id="3121368"/>
    <lineage>
        <taxon>Bacteria</taxon>
        <taxon>Bacillati</taxon>
        <taxon>Bacillota</taxon>
        <taxon>Bacilli</taxon>
        <taxon>Bacillales</taxon>
        <taxon>Paenibacillaceae</taxon>
        <taxon>Cohnella</taxon>
    </lineage>
</organism>
<dbReference type="SUPFAM" id="SSF52172">
    <property type="entry name" value="CheY-like"/>
    <property type="match status" value="1"/>
</dbReference>
<dbReference type="InterPro" id="IPR036890">
    <property type="entry name" value="HATPase_C_sf"/>
</dbReference>
<dbReference type="Gene3D" id="1.20.5.1930">
    <property type="match status" value="1"/>
</dbReference>
<evidence type="ECO:0000259" key="17">
    <source>
        <dbReference type="PROSITE" id="PS50110"/>
    </source>
</evidence>
<dbReference type="EC" id="2.7.13.3" evidence="2"/>
<keyword evidence="11" id="KW-0804">Transcription</keyword>
<evidence type="ECO:0000256" key="4">
    <source>
        <dbReference type="ARBA" id="ARBA00022679"/>
    </source>
</evidence>
<dbReference type="PROSITE" id="PS50109">
    <property type="entry name" value="HIS_KIN"/>
    <property type="match status" value="1"/>
</dbReference>
<dbReference type="GO" id="GO:0016020">
    <property type="term" value="C:membrane"/>
    <property type="evidence" value="ECO:0007669"/>
    <property type="project" value="InterPro"/>
</dbReference>
<dbReference type="GO" id="GO:0005524">
    <property type="term" value="F:ATP binding"/>
    <property type="evidence" value="ECO:0007669"/>
    <property type="project" value="UniProtKB-KW"/>
</dbReference>
<reference evidence="18" key="1">
    <citation type="submission" date="2023-03" db="EMBL/GenBank/DDBJ databases">
        <title>Andean soil-derived lignocellulolytic bacterial consortium as a source of novel taxa and putative plastic-active enzymes.</title>
        <authorList>
            <person name="Diaz-Garcia L."/>
            <person name="Chuvochina M."/>
            <person name="Feuerriegel G."/>
            <person name="Bunk B."/>
            <person name="Sproer C."/>
            <person name="Streit W.R."/>
            <person name="Rodriguez L.M."/>
            <person name="Overmann J."/>
            <person name="Jimenez D.J."/>
        </authorList>
    </citation>
    <scope>NUCLEOTIDE SEQUENCE</scope>
    <source>
        <strain evidence="18">MAG 2441</strain>
    </source>
</reference>
<dbReference type="InterPro" id="IPR016032">
    <property type="entry name" value="Sig_transdc_resp-reg_C-effctor"/>
</dbReference>
<accession>A0AA95JFZ6</accession>
<dbReference type="EMBL" id="CP119317">
    <property type="protein sequence ID" value="WEK54400.1"/>
    <property type="molecule type" value="Genomic_DNA"/>
</dbReference>
<keyword evidence="6 18" id="KW-0418">Kinase</keyword>
<feature type="transmembrane region" description="Helical" evidence="14">
    <location>
        <begin position="22"/>
        <end position="39"/>
    </location>
</feature>
<evidence type="ECO:0000256" key="5">
    <source>
        <dbReference type="ARBA" id="ARBA00022741"/>
    </source>
</evidence>
<evidence type="ECO:0000259" key="16">
    <source>
        <dbReference type="PROSITE" id="PS50109"/>
    </source>
</evidence>
<evidence type="ECO:0000256" key="8">
    <source>
        <dbReference type="ARBA" id="ARBA00023012"/>
    </source>
</evidence>
<dbReference type="SUPFAM" id="SSF46894">
    <property type="entry name" value="C-terminal effector domain of the bipartite response regulators"/>
    <property type="match status" value="1"/>
</dbReference>
<feature type="region of interest" description="Disordered" evidence="13">
    <location>
        <begin position="560"/>
        <end position="586"/>
    </location>
</feature>
<keyword evidence="14" id="KW-0472">Membrane</keyword>
<dbReference type="InterPro" id="IPR011006">
    <property type="entry name" value="CheY-like_superfamily"/>
</dbReference>
<dbReference type="Pfam" id="PF13295">
    <property type="entry name" value="DUF4077"/>
    <property type="match status" value="1"/>
</dbReference>
<feature type="domain" description="HTH luxR-type" evidence="15">
    <location>
        <begin position="589"/>
        <end position="654"/>
    </location>
</feature>
<keyword evidence="5" id="KW-0547">Nucleotide-binding</keyword>
<dbReference type="CDD" id="cd16917">
    <property type="entry name" value="HATPase_UhpB-NarQ-NarX-like"/>
    <property type="match status" value="1"/>
</dbReference>